<sequence>MTRPDNRSTKTPLTRTSTAGSKENASSARAATNEKCAGLAYDANCHTYIIQRQVNKRGKKSETCFGSLPTVSLASLCHEKQTLTRPTETQPGLMWMCYIQSHRQFLQSNNRNLVLTSHKSPQRPTPPAPGASDLPRME</sequence>
<reference evidence="2 3" key="1">
    <citation type="submission" date="2024-02" db="EMBL/GenBank/DDBJ databases">
        <title>Chromosome-level genome assembly of the Eurasian Minnow (Phoxinus phoxinus).</title>
        <authorList>
            <person name="Oriowo T.O."/>
            <person name="Martin S."/>
            <person name="Stange M."/>
            <person name="Chrysostomakis Y."/>
            <person name="Brown T."/>
            <person name="Winkler S."/>
            <person name="Kukowka S."/>
            <person name="Myers E.W."/>
            <person name="Bohne A."/>
        </authorList>
    </citation>
    <scope>NUCLEOTIDE SEQUENCE [LARGE SCALE GENOMIC DNA]</scope>
    <source>
        <strain evidence="2">ZFMK-TIS-60720</strain>
        <tissue evidence="2">Whole Organism</tissue>
    </source>
</reference>
<evidence type="ECO:0000313" key="2">
    <source>
        <dbReference type="EMBL" id="KAK7141076.1"/>
    </source>
</evidence>
<gene>
    <name evidence="2" type="ORF">R3I93_015282</name>
</gene>
<feature type="compositionally biased region" description="Polar residues" evidence="1">
    <location>
        <begin position="9"/>
        <end position="30"/>
    </location>
</feature>
<name>A0AAN9CQT9_9TELE</name>
<organism evidence="2 3">
    <name type="scientific">Phoxinus phoxinus</name>
    <name type="common">Eurasian minnow</name>
    <dbReference type="NCBI Taxonomy" id="58324"/>
    <lineage>
        <taxon>Eukaryota</taxon>
        <taxon>Metazoa</taxon>
        <taxon>Chordata</taxon>
        <taxon>Craniata</taxon>
        <taxon>Vertebrata</taxon>
        <taxon>Euteleostomi</taxon>
        <taxon>Actinopterygii</taxon>
        <taxon>Neopterygii</taxon>
        <taxon>Teleostei</taxon>
        <taxon>Ostariophysi</taxon>
        <taxon>Cypriniformes</taxon>
        <taxon>Leuciscidae</taxon>
        <taxon>Phoxininae</taxon>
        <taxon>Phoxinus</taxon>
    </lineage>
</organism>
<evidence type="ECO:0000313" key="3">
    <source>
        <dbReference type="Proteomes" id="UP001364617"/>
    </source>
</evidence>
<evidence type="ECO:0000256" key="1">
    <source>
        <dbReference type="SAM" id="MobiDB-lite"/>
    </source>
</evidence>
<dbReference type="EMBL" id="JAYKXH010000016">
    <property type="protein sequence ID" value="KAK7141076.1"/>
    <property type="molecule type" value="Genomic_DNA"/>
</dbReference>
<protein>
    <submittedName>
        <fullName evidence="2">Uncharacterized protein</fullName>
    </submittedName>
</protein>
<accession>A0AAN9CQT9</accession>
<feature type="region of interest" description="Disordered" evidence="1">
    <location>
        <begin position="1"/>
        <end position="31"/>
    </location>
</feature>
<dbReference type="Proteomes" id="UP001364617">
    <property type="component" value="Unassembled WGS sequence"/>
</dbReference>
<proteinExistence type="predicted"/>
<feature type="region of interest" description="Disordered" evidence="1">
    <location>
        <begin position="115"/>
        <end position="138"/>
    </location>
</feature>
<keyword evidence="3" id="KW-1185">Reference proteome</keyword>
<dbReference type="AlphaFoldDB" id="A0AAN9CQT9"/>
<comment type="caution">
    <text evidence="2">The sequence shown here is derived from an EMBL/GenBank/DDBJ whole genome shotgun (WGS) entry which is preliminary data.</text>
</comment>